<organism evidence="4 5">
    <name type="scientific">Yinghuangia aomiensis</name>
    <dbReference type="NCBI Taxonomy" id="676205"/>
    <lineage>
        <taxon>Bacteria</taxon>
        <taxon>Bacillati</taxon>
        <taxon>Actinomycetota</taxon>
        <taxon>Actinomycetes</taxon>
        <taxon>Kitasatosporales</taxon>
        <taxon>Streptomycetaceae</taxon>
        <taxon>Yinghuangia</taxon>
    </lineage>
</organism>
<evidence type="ECO:0000256" key="2">
    <source>
        <dbReference type="ARBA" id="ARBA00023235"/>
    </source>
</evidence>
<dbReference type="Proteomes" id="UP001500466">
    <property type="component" value="Unassembled WGS sequence"/>
</dbReference>
<dbReference type="InterPro" id="IPR019490">
    <property type="entry name" value="Glu6P/Mann6P_isomerase_C"/>
</dbReference>
<dbReference type="InterPro" id="IPR046348">
    <property type="entry name" value="SIS_dom_sf"/>
</dbReference>
<evidence type="ECO:0000313" key="4">
    <source>
        <dbReference type="EMBL" id="GAA4964587.1"/>
    </source>
</evidence>
<accession>A0ABP9H982</accession>
<dbReference type="Pfam" id="PF10432">
    <property type="entry name" value="bact-PGI_C"/>
    <property type="match status" value="1"/>
</dbReference>
<evidence type="ECO:0000259" key="3">
    <source>
        <dbReference type="Pfam" id="PF10432"/>
    </source>
</evidence>
<dbReference type="EMBL" id="BAABHS010000009">
    <property type="protein sequence ID" value="GAA4964587.1"/>
    <property type="molecule type" value="Genomic_DNA"/>
</dbReference>
<dbReference type="Gene3D" id="3.40.50.10490">
    <property type="entry name" value="Glucose-6-phosphate isomerase like protein, domain 1"/>
    <property type="match status" value="1"/>
</dbReference>
<keyword evidence="5" id="KW-1185">Reference proteome</keyword>
<dbReference type="RefSeq" id="WP_345676027.1">
    <property type="nucleotide sequence ID" value="NZ_BAABHS010000009.1"/>
</dbReference>
<protein>
    <submittedName>
        <fullName evidence="4">SIS domain-containing protein</fullName>
    </submittedName>
</protein>
<proteinExistence type="inferred from homology"/>
<evidence type="ECO:0000313" key="5">
    <source>
        <dbReference type="Proteomes" id="UP001500466"/>
    </source>
</evidence>
<dbReference type="SUPFAM" id="SSF53697">
    <property type="entry name" value="SIS domain"/>
    <property type="match status" value="1"/>
</dbReference>
<name>A0ABP9H982_9ACTN</name>
<evidence type="ECO:0000256" key="1">
    <source>
        <dbReference type="ARBA" id="ARBA00010523"/>
    </source>
</evidence>
<sequence length="385" mass="38470">MIPVDEALLDDPDGLGRADTGQALLALAGAGAQVRRAALAAAESGIRSGVDRPRVLAVAVPAACGPAGAAVTAIGGASAAVPVVEVRGGVLPGWAGPLDLLVLAGPRGDEPELLALAEQAYRRGCAVAAVAPAGSPVDGAAEQSRGLRVHALARAAGGPEKLAPRDTFWPLLTGLLSIAYAIGASPYAPGEAFDALADRLDAVGLRCRPAAGTYENPAKALTLDLAGTVPVVWGTGPVGGVAAARFADVLASVAGLPALSGTLPEAAAAAGNLFDGSLGRAVADTDDFFRDRVEEPEPLRLRPVLLVDDGADQALRRADAVRRVAVDLGLPYNEITAEGRDPLARLGDLVALGDFAAVYLGLTTGHETGASGSFAGPAGPGDGIR</sequence>
<comment type="caution">
    <text evidence="4">The sequence shown here is derived from an EMBL/GenBank/DDBJ whole genome shotgun (WGS) entry which is preliminary data.</text>
</comment>
<feature type="domain" description="Bifunctional glucose-6-phosphate/mannose-6-phosphate isomerase C-terminal" evidence="3">
    <location>
        <begin position="215"/>
        <end position="366"/>
    </location>
</feature>
<comment type="similarity">
    <text evidence="1">Belongs to the PGI/PMI family.</text>
</comment>
<keyword evidence="2" id="KW-0413">Isomerase</keyword>
<reference evidence="5" key="1">
    <citation type="journal article" date="2019" name="Int. J. Syst. Evol. Microbiol.">
        <title>The Global Catalogue of Microorganisms (GCM) 10K type strain sequencing project: providing services to taxonomists for standard genome sequencing and annotation.</title>
        <authorList>
            <consortium name="The Broad Institute Genomics Platform"/>
            <consortium name="The Broad Institute Genome Sequencing Center for Infectious Disease"/>
            <person name="Wu L."/>
            <person name="Ma J."/>
        </authorList>
    </citation>
    <scope>NUCLEOTIDE SEQUENCE [LARGE SCALE GENOMIC DNA]</scope>
    <source>
        <strain evidence="5">JCM 17986</strain>
    </source>
</reference>
<gene>
    <name evidence="4" type="ORF">GCM10023205_30930</name>
</gene>